<dbReference type="GO" id="GO:0005783">
    <property type="term" value="C:endoplasmic reticulum"/>
    <property type="evidence" value="ECO:0007669"/>
    <property type="project" value="TreeGrafter"/>
</dbReference>
<dbReference type="PANTHER" id="PTHR18929:SF240">
    <property type="entry name" value="PROTEIN DISULFIDE-ISOMERASE"/>
    <property type="match status" value="1"/>
</dbReference>
<dbReference type="PANTHER" id="PTHR18929">
    <property type="entry name" value="PROTEIN DISULFIDE ISOMERASE"/>
    <property type="match status" value="1"/>
</dbReference>
<organism evidence="3 4">
    <name type="scientific">Schistosoma haematobium</name>
    <name type="common">Blood fluke</name>
    <dbReference type="NCBI Taxonomy" id="6185"/>
    <lineage>
        <taxon>Eukaryota</taxon>
        <taxon>Metazoa</taxon>
        <taxon>Spiralia</taxon>
        <taxon>Lophotrochozoa</taxon>
        <taxon>Platyhelminthes</taxon>
        <taxon>Trematoda</taxon>
        <taxon>Digenea</taxon>
        <taxon>Strigeidida</taxon>
        <taxon>Schistosomatoidea</taxon>
        <taxon>Schistosomatidae</taxon>
        <taxon>Schistosoma</taxon>
    </lineage>
</organism>
<dbReference type="Proteomes" id="UP000471633">
    <property type="component" value="Unassembled WGS sequence"/>
</dbReference>
<reference evidence="3" key="4">
    <citation type="journal article" date="2022" name="PLoS Pathog.">
        <title>Chromosome-level genome of Schistosoma haematobium underpins genome-wide explorations of molecular variation.</title>
        <authorList>
            <person name="Stroehlein A.J."/>
            <person name="Korhonen P.K."/>
            <person name="Lee V.V."/>
            <person name="Ralph S.A."/>
            <person name="Mentink-Kane M."/>
            <person name="You H."/>
            <person name="McManus D.P."/>
            <person name="Tchuente L.T."/>
            <person name="Stothard J.R."/>
            <person name="Kaur P."/>
            <person name="Dudchenko O."/>
            <person name="Aiden E.L."/>
            <person name="Yang B."/>
            <person name="Yang H."/>
            <person name="Emery A.M."/>
            <person name="Webster B.L."/>
            <person name="Brindley P.J."/>
            <person name="Rollinson D."/>
            <person name="Chang B.C.H."/>
            <person name="Gasser R.B."/>
            <person name="Young N.D."/>
        </authorList>
    </citation>
    <scope>NUCLEOTIDE SEQUENCE</scope>
</reference>
<gene>
    <name evidence="3" type="primary">CISD3</name>
    <name evidence="3" type="ORF">MS3_00003729</name>
</gene>
<keyword evidence="4" id="KW-1185">Reference proteome</keyword>
<dbReference type="GO" id="GO:0034976">
    <property type="term" value="P:response to endoplasmic reticulum stress"/>
    <property type="evidence" value="ECO:0007669"/>
    <property type="project" value="TreeGrafter"/>
</dbReference>
<dbReference type="InterPro" id="IPR036249">
    <property type="entry name" value="Thioredoxin-like_sf"/>
</dbReference>
<dbReference type="KEGG" id="shx:MS3_00003729"/>
<proteinExistence type="inferred from homology"/>
<dbReference type="GO" id="GO:0003756">
    <property type="term" value="F:protein disulfide isomerase activity"/>
    <property type="evidence" value="ECO:0007669"/>
    <property type="project" value="TreeGrafter"/>
</dbReference>
<protein>
    <submittedName>
        <fullName evidence="3">CDGSH iron sulfur domain 3</fullName>
    </submittedName>
</protein>
<comment type="caution">
    <text evidence="3">The sequence shown here is derived from an EMBL/GenBank/DDBJ whole genome shotgun (WGS) entry which is preliminary data.</text>
</comment>
<comment type="similarity">
    <text evidence="1">Belongs to the protein disulfide isomerase family.</text>
</comment>
<dbReference type="Pfam" id="PF00085">
    <property type="entry name" value="Thioredoxin"/>
    <property type="match status" value="1"/>
</dbReference>
<dbReference type="InterPro" id="IPR013766">
    <property type="entry name" value="Thioredoxin_domain"/>
</dbReference>
<evidence type="ECO:0000259" key="2">
    <source>
        <dbReference type="PROSITE" id="PS51352"/>
    </source>
</evidence>
<reference evidence="3" key="2">
    <citation type="journal article" date="2019" name="Gigascience">
        <title>High-quality Schistosoma haematobium genome achieved by single-molecule and long-range sequencing.</title>
        <authorList>
            <person name="Stroehlein A.J."/>
            <person name="Korhonen P.K."/>
            <person name="Chong T.M."/>
            <person name="Lim Y.L."/>
            <person name="Chan K.G."/>
            <person name="Webster B."/>
            <person name="Rollinson D."/>
            <person name="Brindley P.J."/>
            <person name="Gasser R.B."/>
            <person name="Young N.D."/>
        </authorList>
    </citation>
    <scope>NUCLEOTIDE SEQUENCE</scope>
</reference>
<dbReference type="GeneID" id="24591527"/>
<dbReference type="Gene3D" id="3.40.30.10">
    <property type="entry name" value="Glutaredoxin"/>
    <property type="match status" value="3"/>
</dbReference>
<dbReference type="PROSITE" id="PS51352">
    <property type="entry name" value="THIOREDOXIN_2"/>
    <property type="match status" value="1"/>
</dbReference>
<evidence type="ECO:0000313" key="3">
    <source>
        <dbReference type="EMBL" id="KAH9591451.1"/>
    </source>
</evidence>
<reference evidence="3" key="3">
    <citation type="submission" date="2021-06" db="EMBL/GenBank/DDBJ databases">
        <title>Chromosome-level genome assembly for S. haematobium.</title>
        <authorList>
            <person name="Stroehlein A.J."/>
        </authorList>
    </citation>
    <scope>NUCLEOTIDE SEQUENCE</scope>
</reference>
<name>A0A922LQH7_SCHHA</name>
<evidence type="ECO:0000313" key="4">
    <source>
        <dbReference type="Proteomes" id="UP000471633"/>
    </source>
</evidence>
<dbReference type="EMBL" id="AMPZ03000002">
    <property type="protein sequence ID" value="KAH9591451.1"/>
    <property type="molecule type" value="Genomic_DNA"/>
</dbReference>
<dbReference type="RefSeq" id="XP_035588948.2">
    <property type="nucleotide sequence ID" value="XM_035734208.2"/>
</dbReference>
<feature type="domain" description="Thioredoxin" evidence="2">
    <location>
        <begin position="422"/>
        <end position="544"/>
    </location>
</feature>
<sequence length="547" mass="64531">MLVHIVHTVMCFSKKSGLLQLIIISLGVLRFSTGFTINHINGTVEQIDNNTLYQILSVQRHVVVYFYDHGHQQESIYKLFNETSHKVDETMLPISVVTVCATFYDEIEKKLNIYIPSVTYFRDGGKYKSEYKELMKINGNHGNPIYEWIRRKIGSPIKLLRSINETNEFIMINNLVAIIFMKDLDEKIMMNISTVAEQADHIVYGLVYNETIFDHFNITNQSLLLIRKESEETEPFRLIYSDDWNIESLGSYLFIESLPIVNEFQFGELTYFDSATIKYDTYLFLIQSDFEFSLALDNYRNACKLFRKEIRCYFVDMANEINLKFSQQHGVHVGYGYPRFQLVATSKERSRIRYRLKGPKFEFGRKGFNDRDLLNMIESQEIVNFFNQLLQRELSPYYISEVVPEYDENVSDDYENMGHIPLSCMTKTPPMKLKFIHKVVGATFKTLVKNPDWTSVVYFTAKWCMGCNRTIHEEFTKLSQYYQELHRTDLLFGYSYYDLNDYEELTATKMPRIKIFPKQSNEQIDYEGKEHFDNIKEFIETVERTVK</sequence>
<dbReference type="GO" id="GO:0006457">
    <property type="term" value="P:protein folding"/>
    <property type="evidence" value="ECO:0007669"/>
    <property type="project" value="TreeGrafter"/>
</dbReference>
<dbReference type="AlphaFoldDB" id="A0A922LQH7"/>
<reference evidence="3" key="1">
    <citation type="journal article" date="2012" name="Nat. Genet.">
        <title>Whole-genome sequence of Schistosoma haematobium.</title>
        <authorList>
            <person name="Young N.D."/>
            <person name="Jex A.R."/>
            <person name="Li B."/>
            <person name="Liu S."/>
            <person name="Yang L."/>
            <person name="Xiong Z."/>
            <person name="Li Y."/>
            <person name="Cantacessi C."/>
            <person name="Hall R.S."/>
            <person name="Xu X."/>
            <person name="Chen F."/>
            <person name="Wu X."/>
            <person name="Zerlotini A."/>
            <person name="Oliveira G."/>
            <person name="Hofmann A."/>
            <person name="Zhang G."/>
            <person name="Fang X."/>
            <person name="Kang Y."/>
            <person name="Campbell B.E."/>
            <person name="Loukas A."/>
            <person name="Ranganathan S."/>
            <person name="Rollinson D."/>
            <person name="Rinaldi G."/>
            <person name="Brindley P.J."/>
            <person name="Yang H."/>
            <person name="Wang J."/>
            <person name="Wang J."/>
            <person name="Gasser R.B."/>
        </authorList>
    </citation>
    <scope>NUCLEOTIDE SEQUENCE</scope>
</reference>
<dbReference type="CTD" id="284106"/>
<accession>A0A922LQH7</accession>
<dbReference type="SUPFAM" id="SSF52833">
    <property type="entry name" value="Thioredoxin-like"/>
    <property type="match status" value="2"/>
</dbReference>
<evidence type="ECO:0000256" key="1">
    <source>
        <dbReference type="ARBA" id="ARBA00006347"/>
    </source>
</evidence>